<dbReference type="Pfam" id="PF13432">
    <property type="entry name" value="TPR_16"/>
    <property type="match status" value="2"/>
</dbReference>
<dbReference type="PANTHER" id="PTHR12788">
    <property type="entry name" value="PROTEIN-TYROSINE SULFOTRANSFERASE 2"/>
    <property type="match status" value="1"/>
</dbReference>
<evidence type="ECO:0000256" key="2">
    <source>
        <dbReference type="PROSITE-ProRule" id="PRU00339"/>
    </source>
</evidence>
<dbReference type="InterPro" id="IPR026634">
    <property type="entry name" value="TPST-like"/>
</dbReference>
<dbReference type="GO" id="GO:0008476">
    <property type="term" value="F:protein-tyrosine sulfotransferase activity"/>
    <property type="evidence" value="ECO:0007669"/>
    <property type="project" value="InterPro"/>
</dbReference>
<dbReference type="EMBL" id="CYTW01000001">
    <property type="protein sequence ID" value="CUJ90062.1"/>
    <property type="molecule type" value="Genomic_DNA"/>
</dbReference>
<feature type="repeat" description="TPR" evidence="2">
    <location>
        <begin position="173"/>
        <end position="206"/>
    </location>
</feature>
<dbReference type="GeneID" id="83880247"/>
<dbReference type="Proteomes" id="UP000051870">
    <property type="component" value="Unassembled WGS sequence"/>
</dbReference>
<dbReference type="SUPFAM" id="SSF52540">
    <property type="entry name" value="P-loop containing nucleoside triphosphate hydrolases"/>
    <property type="match status" value="1"/>
</dbReference>
<dbReference type="Pfam" id="PF13469">
    <property type="entry name" value="Sulfotransfer_3"/>
    <property type="match status" value="1"/>
</dbReference>
<accession>A0A0P1ICX9</accession>
<feature type="repeat" description="TPR" evidence="2">
    <location>
        <begin position="38"/>
        <end position="71"/>
    </location>
</feature>
<dbReference type="SUPFAM" id="SSF48452">
    <property type="entry name" value="TPR-like"/>
    <property type="match status" value="2"/>
</dbReference>
<organism evidence="3 4">
    <name type="scientific">Shimia thalassica</name>
    <dbReference type="NCBI Taxonomy" id="1715693"/>
    <lineage>
        <taxon>Bacteria</taxon>
        <taxon>Pseudomonadati</taxon>
        <taxon>Pseudomonadota</taxon>
        <taxon>Alphaproteobacteria</taxon>
        <taxon>Rhodobacterales</taxon>
        <taxon>Roseobacteraceae</taxon>
    </lineage>
</organism>
<reference evidence="4" key="1">
    <citation type="submission" date="2015-09" db="EMBL/GenBank/DDBJ databases">
        <authorList>
            <person name="Rodrigo-Torres Lidia"/>
            <person name="Arahal R.David."/>
        </authorList>
    </citation>
    <scope>NUCLEOTIDE SEQUENCE [LARGE SCALE GENOMIC DNA]</scope>
    <source>
        <strain evidence="4">CECT 7735</strain>
    </source>
</reference>
<dbReference type="Gene3D" id="3.40.50.300">
    <property type="entry name" value="P-loop containing nucleotide triphosphate hydrolases"/>
    <property type="match status" value="1"/>
</dbReference>
<keyword evidence="1" id="KW-0808">Transferase</keyword>
<evidence type="ECO:0000313" key="4">
    <source>
        <dbReference type="Proteomes" id="UP000051870"/>
    </source>
</evidence>
<dbReference type="Gene3D" id="1.25.40.10">
    <property type="entry name" value="Tetratricopeptide repeat domain"/>
    <property type="match status" value="2"/>
</dbReference>
<keyword evidence="4" id="KW-1185">Reference proteome</keyword>
<dbReference type="RefSeq" id="WP_058310338.1">
    <property type="nucleotide sequence ID" value="NZ_CYTW01000001.1"/>
</dbReference>
<sequence>MNPAQKHLEKINSQMQAGQFAGAAKTAMAAAKKFPKEPGFANAAGAAHARAGNFAQAVSFFNKALGLAPGDPATQDNLLRALIQAGRGEKALELIAKLEPKRAEKTQLLILKANAQMHLGQPQNVIETTTRILETVPNHAEALSLRGTSHDELKNDDDAIADFERFFELTQDSSALVNLADPLTRRHRPEEALAALEKAVEMAPSDLRAQKYLAIQLSQMGRLANSNAIYKRVLEMDPLDGPTYRGLVDSQTAEENLAMVPAIKAAMNKLPTKDERQAFLHLALGNTFFQAKDFEKAAPSLARGNAMLAKEHPYDRKGADAELSAILAAYPQGFAVNMDQGDHDTPRPLFVIGLPRSGTTLSEMILSAHPDIANCGEMLSTSKVLTPETLITGADPAHLAESYRKELPDDARQSQVFIDKMPSNYRYVGPLLEAFPTARFLHLSRDPRDVALSIWRTYFPATGLRFSFDLTAIAHQANLYKSYMTHWGTLFPDHILTMDYAEVVADVDSASRKMATFCGLDWIPEMAAPEKNTGLVRTASSAQVREGVHTKSVGGWKRMEKALEPFCAQLDPALWPDLD</sequence>
<keyword evidence="3" id="KW-0449">Lipoprotein</keyword>
<dbReference type="SMART" id="SM00028">
    <property type="entry name" value="TPR"/>
    <property type="match status" value="7"/>
</dbReference>
<dbReference type="PANTHER" id="PTHR12788:SF10">
    <property type="entry name" value="PROTEIN-TYROSINE SULFOTRANSFERASE"/>
    <property type="match status" value="1"/>
</dbReference>
<evidence type="ECO:0000313" key="3">
    <source>
        <dbReference type="EMBL" id="CUJ90062.1"/>
    </source>
</evidence>
<dbReference type="InterPro" id="IPR019734">
    <property type="entry name" value="TPR_rpt"/>
</dbReference>
<dbReference type="InterPro" id="IPR027417">
    <property type="entry name" value="P-loop_NTPase"/>
</dbReference>
<proteinExistence type="predicted"/>
<protein>
    <submittedName>
        <fullName evidence="3">Putative PEP-CTERM system TPR-repeat lipoprotein</fullName>
    </submittedName>
</protein>
<dbReference type="InterPro" id="IPR011990">
    <property type="entry name" value="TPR-like_helical_dom_sf"/>
</dbReference>
<evidence type="ECO:0000256" key="1">
    <source>
        <dbReference type="ARBA" id="ARBA00022679"/>
    </source>
</evidence>
<gene>
    <name evidence="3" type="ORF">PH7735_01184</name>
</gene>
<dbReference type="STRING" id="1715693.PH7735_01184"/>
<dbReference type="AlphaFoldDB" id="A0A0P1ICX9"/>
<dbReference type="PROSITE" id="PS50005">
    <property type="entry name" value="TPR"/>
    <property type="match status" value="2"/>
</dbReference>
<name>A0A0P1ICX9_9RHOB</name>
<keyword evidence="2" id="KW-0802">TPR repeat</keyword>